<dbReference type="SUPFAM" id="SSF161098">
    <property type="entry name" value="MetI-like"/>
    <property type="match status" value="1"/>
</dbReference>
<evidence type="ECO:0000256" key="2">
    <source>
        <dbReference type="ARBA" id="ARBA00022448"/>
    </source>
</evidence>
<evidence type="ECO:0000256" key="7">
    <source>
        <dbReference type="RuleBase" id="RU363032"/>
    </source>
</evidence>
<reference evidence="9 10" key="1">
    <citation type="submission" date="2019-02" db="EMBL/GenBank/DDBJ databases">
        <title>Paenibacillus sp. nov., isolated from surface-sterilized tissue of Thalictrum simplex L.</title>
        <authorList>
            <person name="Tuo L."/>
        </authorList>
    </citation>
    <scope>NUCLEOTIDE SEQUENCE [LARGE SCALE GENOMIC DNA]</scope>
    <source>
        <strain evidence="9 10">N2SHLJ1</strain>
    </source>
</reference>
<comment type="similarity">
    <text evidence="7">Belongs to the binding-protein-dependent transport system permease family.</text>
</comment>
<evidence type="ECO:0000313" key="10">
    <source>
        <dbReference type="Proteomes" id="UP000293142"/>
    </source>
</evidence>
<evidence type="ECO:0000256" key="6">
    <source>
        <dbReference type="ARBA" id="ARBA00023136"/>
    </source>
</evidence>
<feature type="transmembrane region" description="Helical" evidence="7">
    <location>
        <begin position="12"/>
        <end position="33"/>
    </location>
</feature>
<feature type="transmembrane region" description="Helical" evidence="7">
    <location>
        <begin position="237"/>
        <end position="256"/>
    </location>
</feature>
<evidence type="ECO:0000259" key="8">
    <source>
        <dbReference type="PROSITE" id="PS50928"/>
    </source>
</evidence>
<dbReference type="GO" id="GO:0055085">
    <property type="term" value="P:transmembrane transport"/>
    <property type="evidence" value="ECO:0007669"/>
    <property type="project" value="InterPro"/>
</dbReference>
<name>A0A4Q9DUL7_9BACL</name>
<evidence type="ECO:0000256" key="3">
    <source>
        <dbReference type="ARBA" id="ARBA00022475"/>
    </source>
</evidence>
<evidence type="ECO:0000256" key="5">
    <source>
        <dbReference type="ARBA" id="ARBA00022989"/>
    </source>
</evidence>
<feature type="transmembrane region" description="Helical" evidence="7">
    <location>
        <begin position="66"/>
        <end position="89"/>
    </location>
</feature>
<dbReference type="GO" id="GO:0005886">
    <property type="term" value="C:plasma membrane"/>
    <property type="evidence" value="ECO:0007669"/>
    <property type="project" value="UniProtKB-SubCell"/>
</dbReference>
<keyword evidence="2 7" id="KW-0813">Transport</keyword>
<dbReference type="PANTHER" id="PTHR43744:SF12">
    <property type="entry name" value="ABC TRANSPORTER PERMEASE PROTEIN MG189-RELATED"/>
    <property type="match status" value="1"/>
</dbReference>
<dbReference type="EMBL" id="SIRE01000004">
    <property type="protein sequence ID" value="TBL80659.1"/>
    <property type="molecule type" value="Genomic_DNA"/>
</dbReference>
<evidence type="ECO:0000313" key="9">
    <source>
        <dbReference type="EMBL" id="TBL80659.1"/>
    </source>
</evidence>
<keyword evidence="4 7" id="KW-0812">Transmembrane</keyword>
<comment type="caution">
    <text evidence="9">The sequence shown here is derived from an EMBL/GenBank/DDBJ whole genome shotgun (WGS) entry which is preliminary data.</text>
</comment>
<protein>
    <submittedName>
        <fullName evidence="9">Carbohydrate ABC transporter permease</fullName>
    </submittedName>
</protein>
<dbReference type="InterPro" id="IPR000515">
    <property type="entry name" value="MetI-like"/>
</dbReference>
<comment type="subcellular location">
    <subcellularLocation>
        <location evidence="1 7">Cell membrane</location>
        <topology evidence="1 7">Multi-pass membrane protein</topology>
    </subcellularLocation>
</comment>
<dbReference type="OrthoDB" id="9771544at2"/>
<dbReference type="CDD" id="cd06261">
    <property type="entry name" value="TM_PBP2"/>
    <property type="match status" value="1"/>
</dbReference>
<dbReference type="Proteomes" id="UP000293142">
    <property type="component" value="Unassembled WGS sequence"/>
</dbReference>
<dbReference type="RefSeq" id="WP_131012260.1">
    <property type="nucleotide sequence ID" value="NZ_SIRE01000004.1"/>
</dbReference>
<accession>A0A4Q9DUL7</accession>
<feature type="transmembrane region" description="Helical" evidence="7">
    <location>
        <begin position="101"/>
        <end position="123"/>
    </location>
</feature>
<evidence type="ECO:0000256" key="4">
    <source>
        <dbReference type="ARBA" id="ARBA00022692"/>
    </source>
</evidence>
<dbReference type="InterPro" id="IPR035906">
    <property type="entry name" value="MetI-like_sf"/>
</dbReference>
<sequence>MTARYAGLLKNTAGLLIAAAHFVPFYILIVMALKKNNDFSSRWAFPDYIYLDNFRLAFGGGKLMQAMFNSLIVTVCSVALVALLGAMAAYPFARVKTRFNLAILSLIMAVMMVPKLTVLVPLYKLVSGLGGVSTYWGIVLLITTYKLPACIFLYSNFISTIPRALDEAATIDGCSKFSVFYRILLPSMMPVTATVIIMNSVSIWNDYSFSLYFMQSPLKRTVTLAISSFFSQNNTNLNAAAAAALLAIVPATVLYLSLQKHFVKGMVDGSVK</sequence>
<evidence type="ECO:0000256" key="1">
    <source>
        <dbReference type="ARBA" id="ARBA00004651"/>
    </source>
</evidence>
<dbReference type="PANTHER" id="PTHR43744">
    <property type="entry name" value="ABC TRANSPORTER PERMEASE PROTEIN MG189-RELATED-RELATED"/>
    <property type="match status" value="1"/>
</dbReference>
<keyword evidence="6 7" id="KW-0472">Membrane</keyword>
<feature type="transmembrane region" description="Helical" evidence="7">
    <location>
        <begin position="179"/>
        <end position="204"/>
    </location>
</feature>
<keyword evidence="10" id="KW-1185">Reference proteome</keyword>
<dbReference type="PROSITE" id="PS50928">
    <property type="entry name" value="ABC_TM1"/>
    <property type="match status" value="1"/>
</dbReference>
<proteinExistence type="inferred from homology"/>
<keyword evidence="5 7" id="KW-1133">Transmembrane helix</keyword>
<dbReference type="AlphaFoldDB" id="A0A4Q9DUL7"/>
<organism evidence="9 10">
    <name type="scientific">Paenibacillus thalictri</name>
    <dbReference type="NCBI Taxonomy" id="2527873"/>
    <lineage>
        <taxon>Bacteria</taxon>
        <taxon>Bacillati</taxon>
        <taxon>Bacillota</taxon>
        <taxon>Bacilli</taxon>
        <taxon>Bacillales</taxon>
        <taxon>Paenibacillaceae</taxon>
        <taxon>Paenibacillus</taxon>
    </lineage>
</organism>
<dbReference type="Gene3D" id="1.10.3720.10">
    <property type="entry name" value="MetI-like"/>
    <property type="match status" value="1"/>
</dbReference>
<gene>
    <name evidence="9" type="ORF">EYB31_05370</name>
</gene>
<feature type="transmembrane region" description="Helical" evidence="7">
    <location>
        <begin position="135"/>
        <end position="158"/>
    </location>
</feature>
<keyword evidence="3" id="KW-1003">Cell membrane</keyword>
<dbReference type="Pfam" id="PF00528">
    <property type="entry name" value="BPD_transp_1"/>
    <property type="match status" value="1"/>
</dbReference>
<feature type="domain" description="ABC transmembrane type-1" evidence="8">
    <location>
        <begin position="67"/>
        <end position="258"/>
    </location>
</feature>